<reference evidence="1 2" key="1">
    <citation type="journal article" date="2009" name="PLoS ONE">
        <title>Complete genome sequence of the aerobic CO-oxidizing thermophile Thermomicrobium roseum.</title>
        <authorList>
            <person name="Wu D."/>
            <person name="Raymond J."/>
            <person name="Wu M."/>
            <person name="Chatterji S."/>
            <person name="Ren Q."/>
            <person name="Graham J.E."/>
            <person name="Bryant D.A."/>
            <person name="Robb F."/>
            <person name="Colman A."/>
            <person name="Tallon L.J."/>
            <person name="Badger J.H."/>
            <person name="Madupu R."/>
            <person name="Ward N.L."/>
            <person name="Eisen J.A."/>
        </authorList>
    </citation>
    <scope>NUCLEOTIDE SEQUENCE [LARGE SCALE GENOMIC DNA]</scope>
    <source>
        <strain evidence="2">ATCC 27502 / DSM 5159 / P-2</strain>
    </source>
</reference>
<dbReference type="AlphaFoldDB" id="B9KXD8"/>
<dbReference type="PANTHER" id="PTHR38588:SF1">
    <property type="entry name" value="BLL0334 PROTEIN"/>
    <property type="match status" value="1"/>
</dbReference>
<dbReference type="PANTHER" id="PTHR38588">
    <property type="entry name" value="BLL0334 PROTEIN"/>
    <property type="match status" value="1"/>
</dbReference>
<dbReference type="OrthoDB" id="9787428at2"/>
<sequence>MSARGEHGGDVTAGAETLLPASRERVWQFRLDIPLSTRCLPGVHDVVQVGERTFRGSVRFRAGFVQFACDATVELTELIPPERIRLTALATDPLTRETVTAHAVAELREDGERTAIRYTLTVSSPGLFGSLGWRMLEEVNRRMIDAFFRCVERTLLSEQPVETHE</sequence>
<gene>
    <name evidence="1" type="ordered locus">trd_0124</name>
</gene>
<dbReference type="CDD" id="cd05018">
    <property type="entry name" value="CoxG"/>
    <property type="match status" value="1"/>
</dbReference>
<evidence type="ECO:0000313" key="1">
    <source>
        <dbReference type="EMBL" id="ACM06147.1"/>
    </source>
</evidence>
<proteinExistence type="predicted"/>
<accession>B9KXD8</accession>
<dbReference type="EMBL" id="CP001275">
    <property type="protein sequence ID" value="ACM06147.1"/>
    <property type="molecule type" value="Genomic_DNA"/>
</dbReference>
<organism evidence="1 2">
    <name type="scientific">Thermomicrobium roseum (strain ATCC 27502 / DSM 5159 / P-2)</name>
    <dbReference type="NCBI Taxonomy" id="309801"/>
    <lineage>
        <taxon>Bacteria</taxon>
        <taxon>Pseudomonadati</taxon>
        <taxon>Thermomicrobiota</taxon>
        <taxon>Thermomicrobia</taxon>
        <taxon>Thermomicrobiales</taxon>
        <taxon>Thermomicrobiaceae</taxon>
        <taxon>Thermomicrobium</taxon>
    </lineage>
</organism>
<name>B9KXD8_THERP</name>
<dbReference type="SUPFAM" id="SSF55961">
    <property type="entry name" value="Bet v1-like"/>
    <property type="match status" value="1"/>
</dbReference>
<dbReference type="InterPro" id="IPR023393">
    <property type="entry name" value="START-like_dom_sf"/>
</dbReference>
<dbReference type="Proteomes" id="UP000000447">
    <property type="component" value="Chromosome"/>
</dbReference>
<dbReference type="Gene3D" id="3.30.530.20">
    <property type="match status" value="1"/>
</dbReference>
<dbReference type="eggNOG" id="COG3427">
    <property type="taxonomic scope" value="Bacteria"/>
</dbReference>
<dbReference type="RefSeq" id="WP_012641538.1">
    <property type="nucleotide sequence ID" value="NC_011959.1"/>
</dbReference>
<protein>
    <submittedName>
        <fullName evidence="1">Carbon monoxide dehydrogenase subunit G (CoxG) superfamily</fullName>
    </submittedName>
</protein>
<dbReference type="STRING" id="309801.trd_0124"/>
<dbReference type="InterPro" id="IPR010419">
    <property type="entry name" value="CO_DH_gsu"/>
</dbReference>
<keyword evidence="2" id="KW-1185">Reference proteome</keyword>
<evidence type="ECO:0000313" key="2">
    <source>
        <dbReference type="Proteomes" id="UP000000447"/>
    </source>
</evidence>
<dbReference type="KEGG" id="tro:trd_0124"/>
<dbReference type="Pfam" id="PF06240">
    <property type="entry name" value="COXG"/>
    <property type="match status" value="1"/>
</dbReference>
<dbReference type="HOGENOM" id="CLU_1610001_0_0_0"/>